<evidence type="ECO:0000256" key="1">
    <source>
        <dbReference type="ARBA" id="ARBA00022618"/>
    </source>
</evidence>
<dbReference type="Proteomes" id="UP000291116">
    <property type="component" value="Unassembled WGS sequence"/>
</dbReference>
<accession>A0A448Z5W3</accession>
<feature type="domain" description="Cyclin-like" evidence="5">
    <location>
        <begin position="18"/>
        <end position="102"/>
    </location>
</feature>
<dbReference type="InterPro" id="IPR048258">
    <property type="entry name" value="Cyclins_cyclin-box"/>
</dbReference>
<keyword evidence="7" id="KW-1185">Reference proteome</keyword>
<sequence length="137" mass="16102">MTDIQSRINSKMRAMLVDWLVAVHKKFRLQPETLYLCVNIIDRYLSLARILREHLQLLGVTALFVASKYEEQYPPEVKDCVYITDRAYTPQQVLDMEFEIVMVLDFKMTVPTSYPFLQRFLHITNSPDIRSCLLGLE</sequence>
<dbReference type="InterPro" id="IPR039361">
    <property type="entry name" value="Cyclin"/>
</dbReference>
<dbReference type="Pfam" id="PF00134">
    <property type="entry name" value="Cyclin_N"/>
    <property type="match status" value="1"/>
</dbReference>
<comment type="similarity">
    <text evidence="4">Belongs to the cyclin family.</text>
</comment>
<dbReference type="SUPFAM" id="SSF47954">
    <property type="entry name" value="Cyclin-like"/>
    <property type="match status" value="1"/>
</dbReference>
<dbReference type="OrthoDB" id="5590282at2759"/>
<evidence type="ECO:0000313" key="7">
    <source>
        <dbReference type="Proteomes" id="UP000291116"/>
    </source>
</evidence>
<dbReference type="FunFam" id="1.10.472.10:FF:000001">
    <property type="entry name" value="G2/mitotic-specific cyclin"/>
    <property type="match status" value="1"/>
</dbReference>
<evidence type="ECO:0000256" key="2">
    <source>
        <dbReference type="ARBA" id="ARBA00023127"/>
    </source>
</evidence>
<name>A0A448Z5W3_9STRA</name>
<dbReference type="InterPro" id="IPR036915">
    <property type="entry name" value="Cyclin-like_sf"/>
</dbReference>
<dbReference type="InterPro" id="IPR006671">
    <property type="entry name" value="Cyclin_N"/>
</dbReference>
<evidence type="ECO:0000256" key="4">
    <source>
        <dbReference type="RuleBase" id="RU000383"/>
    </source>
</evidence>
<keyword evidence="2 4" id="KW-0195">Cyclin</keyword>
<reference evidence="6 7" key="1">
    <citation type="submission" date="2019-01" db="EMBL/GenBank/DDBJ databases">
        <authorList>
            <person name="Ferrante I. M."/>
        </authorList>
    </citation>
    <scope>NUCLEOTIDE SEQUENCE [LARGE SCALE GENOMIC DNA]</scope>
    <source>
        <strain evidence="6 7">B856</strain>
    </source>
</reference>
<gene>
    <name evidence="6" type="ORF">PSNMU_V1.4_AUG-EV-PASAV3_0042380</name>
</gene>
<keyword evidence="3" id="KW-0131">Cell cycle</keyword>
<protein>
    <recommendedName>
        <fullName evidence="5">Cyclin-like domain-containing protein</fullName>
    </recommendedName>
</protein>
<dbReference type="SMART" id="SM00385">
    <property type="entry name" value="CYCLIN"/>
    <property type="match status" value="1"/>
</dbReference>
<dbReference type="AlphaFoldDB" id="A0A448Z5W3"/>
<dbReference type="Gene3D" id="1.10.472.10">
    <property type="entry name" value="Cyclin-like"/>
    <property type="match status" value="2"/>
</dbReference>
<evidence type="ECO:0000259" key="5">
    <source>
        <dbReference type="SMART" id="SM00385"/>
    </source>
</evidence>
<dbReference type="InterPro" id="IPR013763">
    <property type="entry name" value="Cyclin-like_dom"/>
</dbReference>
<keyword evidence="1" id="KW-0132">Cell division</keyword>
<proteinExistence type="inferred from homology"/>
<dbReference type="GO" id="GO:0051301">
    <property type="term" value="P:cell division"/>
    <property type="evidence" value="ECO:0007669"/>
    <property type="project" value="UniProtKB-KW"/>
</dbReference>
<dbReference type="PANTHER" id="PTHR10177">
    <property type="entry name" value="CYCLINS"/>
    <property type="match status" value="1"/>
</dbReference>
<dbReference type="EMBL" id="CAACVS010000126">
    <property type="protein sequence ID" value="VEU37419.1"/>
    <property type="molecule type" value="Genomic_DNA"/>
</dbReference>
<evidence type="ECO:0000256" key="3">
    <source>
        <dbReference type="ARBA" id="ARBA00023306"/>
    </source>
</evidence>
<evidence type="ECO:0000313" key="6">
    <source>
        <dbReference type="EMBL" id="VEU37419.1"/>
    </source>
</evidence>
<dbReference type="PROSITE" id="PS00292">
    <property type="entry name" value="CYCLINS"/>
    <property type="match status" value="1"/>
</dbReference>
<organism evidence="6 7">
    <name type="scientific">Pseudo-nitzschia multistriata</name>
    <dbReference type="NCBI Taxonomy" id="183589"/>
    <lineage>
        <taxon>Eukaryota</taxon>
        <taxon>Sar</taxon>
        <taxon>Stramenopiles</taxon>
        <taxon>Ochrophyta</taxon>
        <taxon>Bacillariophyta</taxon>
        <taxon>Bacillariophyceae</taxon>
        <taxon>Bacillariophycidae</taxon>
        <taxon>Bacillariales</taxon>
        <taxon>Bacillariaceae</taxon>
        <taxon>Pseudo-nitzschia</taxon>
    </lineage>
</organism>